<evidence type="ECO:0000256" key="1">
    <source>
        <dbReference type="SAM" id="SignalP"/>
    </source>
</evidence>
<dbReference type="SUPFAM" id="SSF53850">
    <property type="entry name" value="Periplasmic binding protein-like II"/>
    <property type="match status" value="1"/>
</dbReference>
<feature type="chain" id="PRO_5019152901" evidence="1">
    <location>
        <begin position="23"/>
        <end position="143"/>
    </location>
</feature>
<feature type="signal peptide" evidence="1">
    <location>
        <begin position="1"/>
        <end position="22"/>
    </location>
</feature>
<evidence type="ECO:0000313" key="3">
    <source>
        <dbReference type="Proteomes" id="UP000281975"/>
    </source>
</evidence>
<evidence type="ECO:0000313" key="2">
    <source>
        <dbReference type="EMBL" id="RKR04392.1"/>
    </source>
</evidence>
<dbReference type="AlphaFoldDB" id="A0A420WXJ4"/>
<name>A0A420WXJ4_9GAMM</name>
<gene>
    <name evidence="2" type="ORF">C7446_1599</name>
</gene>
<reference evidence="2 3" key="1">
    <citation type="submission" date="2018-10" db="EMBL/GenBank/DDBJ databases">
        <title>Genomic Encyclopedia of Type Strains, Phase IV (KMG-IV): sequencing the most valuable type-strain genomes for metagenomic binning, comparative biology and taxonomic classification.</title>
        <authorList>
            <person name="Goeker M."/>
        </authorList>
    </citation>
    <scope>NUCLEOTIDE SEQUENCE [LARGE SCALE GENOMIC DNA]</scope>
    <source>
        <strain evidence="2 3">DSM 23229</strain>
    </source>
</reference>
<dbReference type="Proteomes" id="UP000281975">
    <property type="component" value="Unassembled WGS sequence"/>
</dbReference>
<keyword evidence="1" id="KW-0732">Signal</keyword>
<dbReference type="RefSeq" id="WP_245977764.1">
    <property type="nucleotide sequence ID" value="NZ_RBIN01000004.1"/>
</dbReference>
<keyword evidence="3" id="KW-1185">Reference proteome</keyword>
<dbReference type="EMBL" id="RBIN01000004">
    <property type="protein sequence ID" value="RKR04392.1"/>
    <property type="molecule type" value="Genomic_DNA"/>
</dbReference>
<protein>
    <submittedName>
        <fullName evidence="2">Uncharacterized protein</fullName>
    </submittedName>
</protein>
<accession>A0A420WXJ4</accession>
<proteinExistence type="predicted"/>
<comment type="caution">
    <text evidence="2">The sequence shown here is derived from an EMBL/GenBank/DDBJ whole genome shotgun (WGS) entry which is preliminary data.</text>
</comment>
<sequence>MFRRLIALMVLMIVMLPPGVAAEPSALVIITHPGVELDSLNRETARAIFAMRQRTLPNGQSAHVFVLPDSNAIHERFAKEVLNVYPHQLRLAWDRAVFSGTGQAPNEVANESAMVDRVAATPGGIGYVDRSALNDRVRVVGVE</sequence>
<dbReference type="Gene3D" id="3.40.190.10">
    <property type="entry name" value="Periplasmic binding protein-like II"/>
    <property type="match status" value="1"/>
</dbReference>
<organism evidence="2 3">
    <name type="scientific">Kushneria sinocarnis</name>
    <dbReference type="NCBI Taxonomy" id="595502"/>
    <lineage>
        <taxon>Bacteria</taxon>
        <taxon>Pseudomonadati</taxon>
        <taxon>Pseudomonadota</taxon>
        <taxon>Gammaproteobacteria</taxon>
        <taxon>Oceanospirillales</taxon>
        <taxon>Halomonadaceae</taxon>
        <taxon>Kushneria</taxon>
    </lineage>
</organism>